<name>A0A1E3X8E7_9BACT</name>
<dbReference type="InterPro" id="IPR008490">
    <property type="entry name" value="Transposase_InsH_N"/>
</dbReference>
<reference evidence="2 3" key="1">
    <citation type="submission" date="2016-07" db="EMBL/GenBank/DDBJ databases">
        <title>Draft genome of Scalindua rubra, obtained from a brine-seawater interface in the Red Sea, sheds light on salt adaptation in anammox bacteria.</title>
        <authorList>
            <person name="Speth D.R."/>
            <person name="Lagkouvardos I."/>
            <person name="Wang Y."/>
            <person name="Qian P.-Y."/>
            <person name="Dutilh B.E."/>
            <person name="Jetten M.S."/>
        </authorList>
    </citation>
    <scope>NUCLEOTIDE SEQUENCE [LARGE SCALE GENOMIC DNA]</scope>
    <source>
        <strain evidence="2">BSI-1</strain>
    </source>
</reference>
<dbReference type="Proteomes" id="UP000094056">
    <property type="component" value="Unassembled WGS sequence"/>
</dbReference>
<gene>
    <name evidence="2" type="ORF">SCARUB_03036</name>
</gene>
<feature type="domain" description="Transposase InsH N-terminal" evidence="1">
    <location>
        <begin position="41"/>
        <end position="111"/>
    </location>
</feature>
<evidence type="ECO:0000313" key="2">
    <source>
        <dbReference type="EMBL" id="ODS31859.1"/>
    </source>
</evidence>
<evidence type="ECO:0000259" key="1">
    <source>
        <dbReference type="Pfam" id="PF05598"/>
    </source>
</evidence>
<organism evidence="2 3">
    <name type="scientific">Candidatus Scalindua rubra</name>
    <dbReference type="NCBI Taxonomy" id="1872076"/>
    <lineage>
        <taxon>Bacteria</taxon>
        <taxon>Pseudomonadati</taxon>
        <taxon>Planctomycetota</taxon>
        <taxon>Candidatus Brocadiia</taxon>
        <taxon>Candidatus Brocadiales</taxon>
        <taxon>Candidatus Scalinduaceae</taxon>
        <taxon>Candidatus Scalindua</taxon>
    </lineage>
</organism>
<evidence type="ECO:0000313" key="3">
    <source>
        <dbReference type="Proteomes" id="UP000094056"/>
    </source>
</evidence>
<protein>
    <recommendedName>
        <fullName evidence="1">Transposase InsH N-terminal domain-containing protein</fullName>
    </recommendedName>
</protein>
<proteinExistence type="predicted"/>
<dbReference type="Pfam" id="PF05598">
    <property type="entry name" value="DUF772"/>
    <property type="match status" value="1"/>
</dbReference>
<dbReference type="EMBL" id="MAYW01000091">
    <property type="protein sequence ID" value="ODS31859.1"/>
    <property type="molecule type" value="Genomic_DNA"/>
</dbReference>
<sequence>MYTVIILNSNIEHKAYIMPHKYTTQEKQFLDYFNNIDKYGIEKILSDYHSTGPVGYTSYLILMRILKVKERISSDRELVNKLAKNPIYREAVGIKLDEIPAHNTFNTLRNRLKPEGFERINHHLVLQAYEMGLLTPPIENLPDMLKDNIILVGDSSFLLAVASTKGEKDEDGNWLFTDSSIAFGRPHHKHKYPVGHRVHSIMSVSGIPIVSLLAPANESDEVYIKPLLQTAINRYPEFPFGCVILDCGYDAEELHRDIYTLFNILPVIIRKPSMKYGLGFSDEGTPLCPFGYPTRRKGIEYKHQRTKFACYHACKKDKQLLLLKCPHEDSKSRFGWMTHTRFKDSYRKQGPAVPSSSVSLRISRG</sequence>
<dbReference type="AlphaFoldDB" id="A0A1E3X8E7"/>
<comment type="caution">
    <text evidence="2">The sequence shown here is derived from an EMBL/GenBank/DDBJ whole genome shotgun (WGS) entry which is preliminary data.</text>
</comment>
<accession>A0A1E3X8E7</accession>